<organism evidence="9 10">
    <name type="scientific">Mangrovibacillus cuniculi</name>
    <dbReference type="NCBI Taxonomy" id="2593652"/>
    <lineage>
        <taxon>Bacteria</taxon>
        <taxon>Bacillati</taxon>
        <taxon>Bacillota</taxon>
        <taxon>Bacilli</taxon>
        <taxon>Bacillales</taxon>
        <taxon>Bacillaceae</taxon>
        <taxon>Mangrovibacillus</taxon>
    </lineage>
</organism>
<evidence type="ECO:0000256" key="8">
    <source>
        <dbReference type="SAM" id="Phobius"/>
    </source>
</evidence>
<dbReference type="GO" id="GO:0005886">
    <property type="term" value="C:plasma membrane"/>
    <property type="evidence" value="ECO:0007669"/>
    <property type="project" value="UniProtKB-SubCell"/>
</dbReference>
<dbReference type="InterPro" id="IPR048279">
    <property type="entry name" value="MdtK-like"/>
</dbReference>
<gene>
    <name evidence="9" type="ORF">G8O30_03245</name>
</gene>
<accession>A0A7S8HES9</accession>
<feature type="transmembrane region" description="Helical" evidence="8">
    <location>
        <begin position="354"/>
        <end position="372"/>
    </location>
</feature>
<evidence type="ECO:0000256" key="1">
    <source>
        <dbReference type="ARBA" id="ARBA00004651"/>
    </source>
</evidence>
<dbReference type="KEGG" id="mcui:G8O30_03245"/>
<feature type="transmembrane region" description="Helical" evidence="8">
    <location>
        <begin position="53"/>
        <end position="76"/>
    </location>
</feature>
<dbReference type="PANTHER" id="PTHR42925">
    <property type="entry name" value="MULTIDRUG AND TOXIN EFFLUX PROTEIN MATE FAMILY"/>
    <property type="match status" value="1"/>
</dbReference>
<reference evidence="9 10" key="1">
    <citation type="submission" date="2019-07" db="EMBL/GenBank/DDBJ databases">
        <title>Genome sequence of 2 isolates from Red Sea Mangroves.</title>
        <authorList>
            <person name="Sefrji F."/>
            <person name="Michoud G."/>
            <person name="Merlino G."/>
            <person name="Daffonchio D."/>
        </authorList>
    </citation>
    <scope>NUCLEOTIDE SEQUENCE [LARGE SCALE GENOMIC DNA]</scope>
    <source>
        <strain evidence="9 10">R1DC41</strain>
    </source>
</reference>
<sequence>MKKVDGKKLTLFALTWPIFIEIALHMLMGNADTLMLSQYSDSSVAAVGLSNQILFLVIVMFGFVATGTSILISQYLGANQDRKAKEVAVISLGANLAFGLLLSLALYFLQEPILRSMNVPDELFLEASDYLVIIGAFSFVQALIMTVGAVVRSYGYTRDIMFITIGMNIVNVIGNYFVIFGPFGFPVLGVEGVALSTTISRFIGFIVAIGVLIYRVPGALPWISALKQPWEHLKNLLRIGIPSAGEHLSYNASQIVITYFIAAMGTEALTTKVYAQNVMMFIFLFAVAVGQGTQILIGHMIGGKQYEEAYERCLKSLKIAIFISFASAIVFSLFAKPVLGIFTSNEAILTTGSILIYLTILLEPGRAFNLVVISSLRAAGDVKYPVYIGIASMWGVAVVLAYTLGVWAGLGLIGVWIAFAADEWLRGILMLRRWRKRGWVKMSYTQ</sequence>
<evidence type="ECO:0000256" key="6">
    <source>
        <dbReference type="ARBA" id="ARBA00022989"/>
    </source>
</evidence>
<dbReference type="PIRSF" id="PIRSF006603">
    <property type="entry name" value="DinF"/>
    <property type="match status" value="1"/>
</dbReference>
<protein>
    <submittedName>
        <fullName evidence="9">MATE family efflux transporter</fullName>
    </submittedName>
</protein>
<feature type="transmembrane region" description="Helical" evidence="8">
    <location>
        <begin position="9"/>
        <end position="28"/>
    </location>
</feature>
<feature type="transmembrane region" description="Helical" evidence="8">
    <location>
        <begin position="247"/>
        <end position="266"/>
    </location>
</feature>
<dbReference type="CDD" id="cd13134">
    <property type="entry name" value="MATE_like_8"/>
    <property type="match status" value="1"/>
</dbReference>
<evidence type="ECO:0000256" key="7">
    <source>
        <dbReference type="ARBA" id="ARBA00023136"/>
    </source>
</evidence>
<feature type="transmembrane region" description="Helical" evidence="8">
    <location>
        <begin position="384"/>
        <end position="404"/>
    </location>
</feature>
<evidence type="ECO:0000256" key="5">
    <source>
        <dbReference type="ARBA" id="ARBA00022692"/>
    </source>
</evidence>
<feature type="transmembrane region" description="Helical" evidence="8">
    <location>
        <begin position="410"/>
        <end position="431"/>
    </location>
</feature>
<feature type="transmembrane region" description="Helical" evidence="8">
    <location>
        <begin position="278"/>
        <end position="298"/>
    </location>
</feature>
<keyword evidence="6 8" id="KW-1133">Transmembrane helix</keyword>
<keyword evidence="5 8" id="KW-0812">Transmembrane</keyword>
<dbReference type="GO" id="GO:0042910">
    <property type="term" value="F:xenobiotic transmembrane transporter activity"/>
    <property type="evidence" value="ECO:0007669"/>
    <property type="project" value="InterPro"/>
</dbReference>
<dbReference type="NCBIfam" id="TIGR00797">
    <property type="entry name" value="matE"/>
    <property type="match status" value="1"/>
</dbReference>
<evidence type="ECO:0000313" key="9">
    <source>
        <dbReference type="EMBL" id="QPC46042.1"/>
    </source>
</evidence>
<comment type="similarity">
    <text evidence="2">Belongs to the multi antimicrobial extrusion (MATE) (TC 2.A.66.1) family.</text>
</comment>
<feature type="transmembrane region" description="Helical" evidence="8">
    <location>
        <begin position="203"/>
        <end position="226"/>
    </location>
</feature>
<evidence type="ECO:0000256" key="2">
    <source>
        <dbReference type="ARBA" id="ARBA00010199"/>
    </source>
</evidence>
<dbReference type="EMBL" id="CP049742">
    <property type="protein sequence ID" value="QPC46042.1"/>
    <property type="molecule type" value="Genomic_DNA"/>
</dbReference>
<dbReference type="Proteomes" id="UP000593626">
    <property type="component" value="Chromosome"/>
</dbReference>
<feature type="transmembrane region" description="Helical" evidence="8">
    <location>
        <begin position="319"/>
        <end position="342"/>
    </location>
</feature>
<dbReference type="AlphaFoldDB" id="A0A7S8HES9"/>
<dbReference type="GO" id="GO:0015297">
    <property type="term" value="F:antiporter activity"/>
    <property type="evidence" value="ECO:0007669"/>
    <property type="project" value="InterPro"/>
</dbReference>
<evidence type="ECO:0000313" key="10">
    <source>
        <dbReference type="Proteomes" id="UP000593626"/>
    </source>
</evidence>
<dbReference type="InterPro" id="IPR002528">
    <property type="entry name" value="MATE_fam"/>
</dbReference>
<dbReference type="RefSeq" id="WP_239673564.1">
    <property type="nucleotide sequence ID" value="NZ_CP049742.1"/>
</dbReference>
<evidence type="ECO:0000256" key="3">
    <source>
        <dbReference type="ARBA" id="ARBA00022448"/>
    </source>
</evidence>
<dbReference type="PANTHER" id="PTHR42925:SF1">
    <property type="entry name" value="VIRULENCE FACTOR MVIN"/>
    <property type="match status" value="1"/>
</dbReference>
<proteinExistence type="inferred from homology"/>
<keyword evidence="4" id="KW-1003">Cell membrane</keyword>
<keyword evidence="3" id="KW-0813">Transport</keyword>
<keyword evidence="7 8" id="KW-0472">Membrane</keyword>
<name>A0A7S8HES9_9BACI</name>
<dbReference type="InterPro" id="IPR047135">
    <property type="entry name" value="YsiQ"/>
</dbReference>
<keyword evidence="10" id="KW-1185">Reference proteome</keyword>
<feature type="transmembrane region" description="Helical" evidence="8">
    <location>
        <begin position="88"/>
        <end position="110"/>
    </location>
</feature>
<comment type="subcellular location">
    <subcellularLocation>
        <location evidence="1">Cell membrane</location>
        <topology evidence="1">Multi-pass membrane protein</topology>
    </subcellularLocation>
</comment>
<evidence type="ECO:0000256" key="4">
    <source>
        <dbReference type="ARBA" id="ARBA00022475"/>
    </source>
</evidence>
<feature type="transmembrane region" description="Helical" evidence="8">
    <location>
        <begin position="130"/>
        <end position="151"/>
    </location>
</feature>
<feature type="transmembrane region" description="Helical" evidence="8">
    <location>
        <begin position="160"/>
        <end position="183"/>
    </location>
</feature>
<dbReference type="Pfam" id="PF01554">
    <property type="entry name" value="MatE"/>
    <property type="match status" value="2"/>
</dbReference>